<accession>A0AAV5MLN2</accession>
<organism evidence="2 3">
    <name type="scientific">Rubroshorea leprosula</name>
    <dbReference type="NCBI Taxonomy" id="152421"/>
    <lineage>
        <taxon>Eukaryota</taxon>
        <taxon>Viridiplantae</taxon>
        <taxon>Streptophyta</taxon>
        <taxon>Embryophyta</taxon>
        <taxon>Tracheophyta</taxon>
        <taxon>Spermatophyta</taxon>
        <taxon>Magnoliopsida</taxon>
        <taxon>eudicotyledons</taxon>
        <taxon>Gunneridae</taxon>
        <taxon>Pentapetalae</taxon>
        <taxon>rosids</taxon>
        <taxon>malvids</taxon>
        <taxon>Malvales</taxon>
        <taxon>Dipterocarpaceae</taxon>
        <taxon>Rubroshorea</taxon>
    </lineage>
</organism>
<keyword evidence="3" id="KW-1185">Reference proteome</keyword>
<sequence length="409" mass="46253">MYMINQLFHPQNLPPLPKLFNVLSGEQLCRQNFEPWETHIHDFTVRVLLAIAAVKQWPLHQMDIQNAFLHGDLHEEVYMRLPQGHPQQGEHNLVCKLNRSLYGLKQASRNWFSKFSSALLAIGFQQSPADYSLFRLDRGSSTIFILLYVDDMILTGNNPDLLARVKDFLFSQFKIKDLASLKYFLSIEVACSRWGIYLCQRKYTLDLLDDSRLLGSKTADTPMDKNLKLTESDGQLLDNPSQYRHLVGHLLYLTIIRPNICFPVNILSQFLQSPRKPHLDAALRLLRYLKKNPSQGILLSSASSLDLHAYSDSNWASCVSTRRSTTGYLIFLGASPISWKSKKHNTMALSFAEAEYRAVASTTKKWNKLKVSEGSPLVTSLLEGPSGSGNTTLAATAGIDGDFPYVKNR</sequence>
<evidence type="ECO:0000259" key="1">
    <source>
        <dbReference type="Pfam" id="PF07727"/>
    </source>
</evidence>
<dbReference type="SUPFAM" id="SSF56672">
    <property type="entry name" value="DNA/RNA polymerases"/>
    <property type="match status" value="1"/>
</dbReference>
<gene>
    <name evidence="2" type="ORF">SLEP1_g57568</name>
</gene>
<dbReference type="InterPro" id="IPR013103">
    <property type="entry name" value="RVT_2"/>
</dbReference>
<dbReference type="CDD" id="cd09272">
    <property type="entry name" value="RNase_HI_RT_Ty1"/>
    <property type="match status" value="1"/>
</dbReference>
<comment type="caution">
    <text evidence="2">The sequence shown here is derived from an EMBL/GenBank/DDBJ whole genome shotgun (WGS) entry which is preliminary data.</text>
</comment>
<proteinExistence type="predicted"/>
<dbReference type="AlphaFoldDB" id="A0AAV5MLN2"/>
<dbReference type="EMBL" id="BPVZ01000406">
    <property type="protein sequence ID" value="GKV50888.1"/>
    <property type="molecule type" value="Genomic_DNA"/>
</dbReference>
<dbReference type="Proteomes" id="UP001054252">
    <property type="component" value="Unassembled WGS sequence"/>
</dbReference>
<evidence type="ECO:0000313" key="3">
    <source>
        <dbReference type="Proteomes" id="UP001054252"/>
    </source>
</evidence>
<dbReference type="InterPro" id="IPR043502">
    <property type="entry name" value="DNA/RNA_pol_sf"/>
</dbReference>
<dbReference type="Pfam" id="PF07727">
    <property type="entry name" value="RVT_2"/>
    <property type="match status" value="1"/>
</dbReference>
<name>A0AAV5MLN2_9ROSI</name>
<protein>
    <recommendedName>
        <fullName evidence="1">Reverse transcriptase Ty1/copia-type domain-containing protein</fullName>
    </recommendedName>
</protein>
<dbReference type="PANTHER" id="PTHR11439">
    <property type="entry name" value="GAG-POL-RELATED RETROTRANSPOSON"/>
    <property type="match status" value="1"/>
</dbReference>
<reference evidence="2 3" key="1">
    <citation type="journal article" date="2021" name="Commun. Biol.">
        <title>The genome of Shorea leprosula (Dipterocarpaceae) highlights the ecological relevance of drought in aseasonal tropical rainforests.</title>
        <authorList>
            <person name="Ng K.K.S."/>
            <person name="Kobayashi M.J."/>
            <person name="Fawcett J.A."/>
            <person name="Hatakeyama M."/>
            <person name="Paape T."/>
            <person name="Ng C.H."/>
            <person name="Ang C.C."/>
            <person name="Tnah L.H."/>
            <person name="Lee C.T."/>
            <person name="Nishiyama T."/>
            <person name="Sese J."/>
            <person name="O'Brien M.J."/>
            <person name="Copetti D."/>
            <person name="Mohd Noor M.I."/>
            <person name="Ong R.C."/>
            <person name="Putra M."/>
            <person name="Sireger I.Z."/>
            <person name="Indrioko S."/>
            <person name="Kosugi Y."/>
            <person name="Izuno A."/>
            <person name="Isagi Y."/>
            <person name="Lee S.L."/>
            <person name="Shimizu K.K."/>
        </authorList>
    </citation>
    <scope>NUCLEOTIDE SEQUENCE [LARGE SCALE GENOMIC DNA]</scope>
    <source>
        <strain evidence="2">214</strain>
    </source>
</reference>
<evidence type="ECO:0000313" key="2">
    <source>
        <dbReference type="EMBL" id="GKV50888.1"/>
    </source>
</evidence>
<feature type="non-terminal residue" evidence="2">
    <location>
        <position position="409"/>
    </location>
</feature>
<feature type="domain" description="Reverse transcriptase Ty1/copia-type" evidence="1">
    <location>
        <begin position="44"/>
        <end position="224"/>
    </location>
</feature>
<dbReference type="PANTHER" id="PTHR11439:SF511">
    <property type="match status" value="1"/>
</dbReference>